<proteinExistence type="predicted"/>
<evidence type="ECO:0000313" key="2">
    <source>
        <dbReference type="Proteomes" id="UP000029518"/>
    </source>
</evidence>
<dbReference type="Proteomes" id="UP000029518">
    <property type="component" value="Chromosome"/>
</dbReference>
<reference evidence="1" key="1">
    <citation type="submission" date="2014-08" db="EMBL/GenBank/DDBJ databases">
        <title>Comparative genomics of the Paenibacillus odorifer group.</title>
        <authorList>
            <person name="den Bakker H.C."/>
            <person name="Tsai Y.-C.Y.-C."/>
            <person name="Martin N."/>
            <person name="Korlach J."/>
            <person name="Wiedmann M."/>
        </authorList>
    </citation>
    <scope>NUCLEOTIDE SEQUENCE [LARGE SCALE GENOMIC DNA]</scope>
    <source>
        <strain evidence="1">DSM 13188</strain>
    </source>
</reference>
<organism evidence="1 2">
    <name type="scientific">Paenibacillus borealis</name>
    <dbReference type="NCBI Taxonomy" id="160799"/>
    <lineage>
        <taxon>Bacteria</taxon>
        <taxon>Bacillati</taxon>
        <taxon>Bacillota</taxon>
        <taxon>Bacilli</taxon>
        <taxon>Bacillales</taxon>
        <taxon>Paenibacillaceae</taxon>
        <taxon>Paenibacillus</taxon>
    </lineage>
</organism>
<dbReference type="AlphaFoldDB" id="A0A089LG70"/>
<protein>
    <submittedName>
        <fullName evidence="1">Uncharacterized protein</fullName>
    </submittedName>
</protein>
<name>A0A089LG70_PAEBO</name>
<dbReference type="RefSeq" id="WP_042217088.1">
    <property type="nucleotide sequence ID" value="NZ_CP009285.1"/>
</dbReference>
<keyword evidence="2" id="KW-1185">Reference proteome</keyword>
<gene>
    <name evidence="1" type="ORF">PBOR_28790</name>
</gene>
<accession>A0A089LG70</accession>
<dbReference type="HOGENOM" id="CLU_2494936_0_0_9"/>
<evidence type="ECO:0000313" key="1">
    <source>
        <dbReference type="EMBL" id="AIQ60496.1"/>
    </source>
</evidence>
<dbReference type="KEGG" id="pbd:PBOR_28790"/>
<sequence>MTGAELVELEHNRTVTGAKLGQNWSWIERNWNVTGAELVELELELNRTVTGAELGRNLRWIESKWNVTGAEPKRNRRQPMCILTPA</sequence>
<dbReference type="EMBL" id="CP009285">
    <property type="protein sequence ID" value="AIQ60496.1"/>
    <property type="molecule type" value="Genomic_DNA"/>
</dbReference>